<dbReference type="EMBL" id="QQAZ01000006">
    <property type="protein sequence ID" value="RDI49974.1"/>
    <property type="molecule type" value="Genomic_DNA"/>
</dbReference>
<dbReference type="Proteomes" id="UP000255355">
    <property type="component" value="Unassembled WGS sequence"/>
</dbReference>
<comment type="caution">
    <text evidence="1">The sequence shown here is derived from an EMBL/GenBank/DDBJ whole genome shotgun (WGS) entry which is preliminary data.</text>
</comment>
<gene>
    <name evidence="1" type="ORF">DFR68_106412</name>
</gene>
<evidence type="ECO:0000313" key="1">
    <source>
        <dbReference type="EMBL" id="RDI49974.1"/>
    </source>
</evidence>
<reference evidence="1 2" key="1">
    <citation type="submission" date="2018-07" db="EMBL/GenBank/DDBJ databases">
        <title>Genomic Encyclopedia of Type Strains, Phase IV (KMG-IV): sequencing the most valuable type-strain genomes for metagenomic binning, comparative biology and taxonomic classification.</title>
        <authorList>
            <person name="Goeker M."/>
        </authorList>
    </citation>
    <scope>NUCLEOTIDE SEQUENCE [LARGE SCALE GENOMIC DNA]</scope>
    <source>
        <strain evidence="1 2">DSM 44952</strain>
    </source>
</reference>
<sequence>MSLRARPAIVRTAAIAVAVGVTTLFGTAGQAFADVEPGAYTSTTWSSGIVLLQRDARVEGGDLVLIGRYPIHSTPDGGYVDLFPGHRVVMISDGHGGYEGPAYFGGVVIGAITLTPQR</sequence>
<dbReference type="OrthoDB" id="4553374at2"/>
<name>A0A370H2U5_9NOCA</name>
<keyword evidence="2" id="KW-1185">Reference proteome</keyword>
<accession>A0A370H2U5</accession>
<protein>
    <submittedName>
        <fullName evidence="1">Uncharacterized protein</fullName>
    </submittedName>
</protein>
<dbReference type="AlphaFoldDB" id="A0A370H2U5"/>
<evidence type="ECO:0000313" key="2">
    <source>
        <dbReference type="Proteomes" id="UP000255355"/>
    </source>
</evidence>
<organism evidence="1 2">
    <name type="scientific">Nocardia mexicana</name>
    <dbReference type="NCBI Taxonomy" id="279262"/>
    <lineage>
        <taxon>Bacteria</taxon>
        <taxon>Bacillati</taxon>
        <taxon>Actinomycetota</taxon>
        <taxon>Actinomycetes</taxon>
        <taxon>Mycobacteriales</taxon>
        <taxon>Nocardiaceae</taxon>
        <taxon>Nocardia</taxon>
    </lineage>
</organism>
<proteinExistence type="predicted"/>